<accession>A0A3S0QIB6</accession>
<sequence>MPLDLRWDDAAVLSNEQGDYVVVPIVESLIVFSGEYKGHRRLIISKEGGEVTGRIVEFLLKGAERSANEVNLLCRDVYQSHLAGNWYSGSSLNGLVAFYNKDNLFMAGKNYVDGVVGEDAWINFELDSETPYGNQQRLSCFRMVLHMTTSSTDQMVAMVCYVYNDSPGTAGDNGGTGSNPGGQNPGGYPVGGGPGSPANPGTGYPPVSTGGGGYGGNNPNALKLLTNRLLASKTALFDNCPIQLWLPLINFQAPQAVLDRLDALSQQEKNSIGLGNLSPIIQPDWDWQLQALEDAAGTVLNMDEFSVIVNAMPTVNNQQLTPSQLLSYIRLNLNSLVTPNTTNFQPHPSLNNESSRWLNNPFTSIVSIGISAGPLQDNGSVIVSEYTNNHWNFSTIRDPYNAHHPVSGTRQFGYEQLGSGAIKFYVRGVDRVTLPADEWIAFASQQVNGGTPIQFTQADALWHQFQQGLKNYVDANGGSATVVNTAPLRPNWAQVLNALRNNRQYVPCP</sequence>
<reference evidence="2 3" key="1">
    <citation type="submission" date="2018-12" db="EMBL/GenBank/DDBJ databases">
        <title>Hymenobacter gummosus sp. nov., isolated from a spring.</title>
        <authorList>
            <person name="Nie L."/>
        </authorList>
    </citation>
    <scope>NUCLEOTIDE SEQUENCE [LARGE SCALE GENOMIC DNA]</scope>
    <source>
        <strain evidence="2 3">KCTC 52166</strain>
    </source>
</reference>
<comment type="caution">
    <text evidence="2">The sequence shown here is derived from an EMBL/GenBank/DDBJ whole genome shotgun (WGS) entry which is preliminary data.</text>
</comment>
<evidence type="ECO:0000256" key="1">
    <source>
        <dbReference type="SAM" id="MobiDB-lite"/>
    </source>
</evidence>
<dbReference type="OrthoDB" id="1433916at2"/>
<keyword evidence="3" id="KW-1185">Reference proteome</keyword>
<name>A0A3S0QIB6_9BACT</name>
<feature type="region of interest" description="Disordered" evidence="1">
    <location>
        <begin position="171"/>
        <end position="212"/>
    </location>
</feature>
<organism evidence="2 3">
    <name type="scientific">Hymenobacter gummosus</name>
    <dbReference type="NCBI Taxonomy" id="1776032"/>
    <lineage>
        <taxon>Bacteria</taxon>
        <taxon>Pseudomonadati</taxon>
        <taxon>Bacteroidota</taxon>
        <taxon>Cytophagia</taxon>
        <taxon>Cytophagales</taxon>
        <taxon>Hymenobacteraceae</taxon>
        <taxon>Hymenobacter</taxon>
    </lineage>
</organism>
<feature type="compositionally biased region" description="Gly residues" evidence="1">
    <location>
        <begin position="171"/>
        <end position="195"/>
    </location>
</feature>
<evidence type="ECO:0000313" key="3">
    <source>
        <dbReference type="Proteomes" id="UP000282184"/>
    </source>
</evidence>
<dbReference type="Proteomes" id="UP000282184">
    <property type="component" value="Unassembled WGS sequence"/>
</dbReference>
<dbReference type="AlphaFoldDB" id="A0A3S0QIB6"/>
<proteinExistence type="predicted"/>
<dbReference type="EMBL" id="RXOF01000005">
    <property type="protein sequence ID" value="RTQ50069.1"/>
    <property type="molecule type" value="Genomic_DNA"/>
</dbReference>
<gene>
    <name evidence="2" type="ORF">EJV47_10535</name>
</gene>
<dbReference type="RefSeq" id="WP_126693120.1">
    <property type="nucleotide sequence ID" value="NZ_RXOF01000005.1"/>
</dbReference>
<protein>
    <submittedName>
        <fullName evidence="2">Uncharacterized protein</fullName>
    </submittedName>
</protein>
<evidence type="ECO:0000313" key="2">
    <source>
        <dbReference type="EMBL" id="RTQ50069.1"/>
    </source>
</evidence>